<protein>
    <recommendedName>
        <fullName evidence="8">Ion-translocating oxidoreductase complex subunit C</fullName>
        <ecNumber evidence="8">7.-.-.-</ecNumber>
    </recommendedName>
    <alternativeName>
        <fullName evidence="8">Rnf electron transport complex subunit C</fullName>
    </alternativeName>
</protein>
<dbReference type="SUPFAM" id="SSF142019">
    <property type="entry name" value="Nqo1 FMN-binding domain-like"/>
    <property type="match status" value="1"/>
</dbReference>
<feature type="binding site" evidence="8">
    <location>
        <position position="411"/>
    </location>
    <ligand>
        <name>[4Fe-4S] cluster</name>
        <dbReference type="ChEBI" id="CHEBI:49883"/>
        <label>1</label>
    </ligand>
</feature>
<organism evidence="10 11">
    <name type="scientific">Yanshouia hominis</name>
    <dbReference type="NCBI Taxonomy" id="2763673"/>
    <lineage>
        <taxon>Bacteria</taxon>
        <taxon>Bacillati</taxon>
        <taxon>Bacillota</taxon>
        <taxon>Clostridia</taxon>
        <taxon>Eubacteriales</taxon>
        <taxon>Oscillospiraceae</taxon>
        <taxon>Yanshouia</taxon>
    </lineage>
</organism>
<feature type="binding site" evidence="8">
    <location>
        <position position="362"/>
    </location>
    <ligand>
        <name>[4Fe-4S] cluster</name>
        <dbReference type="ChEBI" id="CHEBI:49883"/>
        <label>1</label>
    </ligand>
</feature>
<evidence type="ECO:0000313" key="10">
    <source>
        <dbReference type="EMBL" id="MBC8577052.1"/>
    </source>
</evidence>
<keyword evidence="1 8" id="KW-0813">Transport</keyword>
<dbReference type="Pfam" id="PF13375">
    <property type="entry name" value="RnfC_N"/>
    <property type="match status" value="1"/>
</dbReference>
<dbReference type="Gene3D" id="3.30.70.20">
    <property type="match status" value="1"/>
</dbReference>
<name>A0ABR7NKW5_9FIRM</name>
<dbReference type="NCBIfam" id="TIGR01945">
    <property type="entry name" value="rnfC"/>
    <property type="match status" value="1"/>
</dbReference>
<comment type="subunit">
    <text evidence="8">The complex is composed of six subunits: RnfA, RnfB, RnfC, RnfD, RnfE and RnfG.</text>
</comment>
<dbReference type="InterPro" id="IPR010208">
    <property type="entry name" value="Ion_transpt_RnfC/RsxC"/>
</dbReference>
<evidence type="ECO:0000256" key="7">
    <source>
        <dbReference type="ARBA" id="ARBA00023014"/>
    </source>
</evidence>
<keyword evidence="3 8" id="KW-0479">Metal-binding</keyword>
<dbReference type="Pfam" id="PF10531">
    <property type="entry name" value="SLBB"/>
    <property type="match status" value="1"/>
</dbReference>
<feature type="binding site" evidence="8">
    <location>
        <position position="365"/>
    </location>
    <ligand>
        <name>[4Fe-4S] cluster</name>
        <dbReference type="ChEBI" id="CHEBI:49883"/>
        <label>1</label>
    </ligand>
</feature>
<evidence type="ECO:0000259" key="9">
    <source>
        <dbReference type="PROSITE" id="PS51379"/>
    </source>
</evidence>
<evidence type="ECO:0000256" key="1">
    <source>
        <dbReference type="ARBA" id="ARBA00022448"/>
    </source>
</evidence>
<feature type="binding site" evidence="8">
    <location>
        <position position="401"/>
    </location>
    <ligand>
        <name>[4Fe-4S] cluster</name>
        <dbReference type="ChEBI" id="CHEBI:49883"/>
        <label>2</label>
    </ligand>
</feature>
<feature type="domain" description="4Fe-4S ferredoxin-type" evidence="9">
    <location>
        <begin position="352"/>
        <end position="382"/>
    </location>
</feature>
<comment type="cofactor">
    <cofactor evidence="8">
        <name>[4Fe-4S] cluster</name>
        <dbReference type="ChEBI" id="CHEBI:49883"/>
    </cofactor>
    <text evidence="8">Binds 2 [4Fe-4S] clusters per subunit.</text>
</comment>
<dbReference type="InterPro" id="IPR017900">
    <property type="entry name" value="4Fe4S_Fe_S_CS"/>
</dbReference>
<keyword evidence="8" id="KW-1003">Cell membrane</keyword>
<evidence type="ECO:0000256" key="2">
    <source>
        <dbReference type="ARBA" id="ARBA00022485"/>
    </source>
</evidence>
<evidence type="ECO:0000313" key="11">
    <source>
        <dbReference type="Proteomes" id="UP000658131"/>
    </source>
</evidence>
<feature type="binding site" evidence="8">
    <location>
        <position position="372"/>
    </location>
    <ligand>
        <name>[4Fe-4S] cluster</name>
        <dbReference type="ChEBI" id="CHEBI:49883"/>
        <label>2</label>
    </ligand>
</feature>
<dbReference type="EC" id="7.-.-.-" evidence="8"/>
<dbReference type="HAMAP" id="MF_00461">
    <property type="entry name" value="RsxC_RnfC"/>
    <property type="match status" value="1"/>
</dbReference>
<keyword evidence="7 8" id="KW-0411">Iron-sulfur</keyword>
<dbReference type="Pfam" id="PF01512">
    <property type="entry name" value="Complex1_51K"/>
    <property type="match status" value="1"/>
</dbReference>
<keyword evidence="4 8" id="KW-0677">Repeat</keyword>
<dbReference type="PANTHER" id="PTHR43034:SF2">
    <property type="entry name" value="ION-TRANSLOCATING OXIDOREDUCTASE COMPLEX SUBUNIT C"/>
    <property type="match status" value="1"/>
</dbReference>
<comment type="caution">
    <text evidence="10">The sequence shown here is derived from an EMBL/GenBank/DDBJ whole genome shotgun (WGS) entry which is preliminary data.</text>
</comment>
<keyword evidence="2 8" id="KW-0004">4Fe-4S</keyword>
<keyword evidence="8" id="KW-0472">Membrane</keyword>
<keyword evidence="11" id="KW-1185">Reference proteome</keyword>
<evidence type="ECO:0000256" key="5">
    <source>
        <dbReference type="ARBA" id="ARBA00022982"/>
    </source>
</evidence>
<feature type="binding site" evidence="8">
    <location>
        <position position="404"/>
    </location>
    <ligand>
        <name>[4Fe-4S] cluster</name>
        <dbReference type="ChEBI" id="CHEBI:49883"/>
        <label>2</label>
    </ligand>
</feature>
<reference evidence="10 11" key="1">
    <citation type="submission" date="2020-08" db="EMBL/GenBank/DDBJ databases">
        <title>Genome public.</title>
        <authorList>
            <person name="Liu C."/>
            <person name="Sun Q."/>
        </authorList>
    </citation>
    <scope>NUCLEOTIDE SEQUENCE [LARGE SCALE GENOMIC DNA]</scope>
    <source>
        <strain evidence="10 11">BX1</strain>
    </source>
</reference>
<keyword evidence="5 8" id="KW-0249">Electron transport</keyword>
<feature type="binding site" evidence="8">
    <location>
        <position position="407"/>
    </location>
    <ligand>
        <name>[4Fe-4S] cluster</name>
        <dbReference type="ChEBI" id="CHEBI:49883"/>
        <label>2</label>
    </ligand>
</feature>
<dbReference type="SUPFAM" id="SSF46548">
    <property type="entry name" value="alpha-helical ferredoxin"/>
    <property type="match status" value="1"/>
</dbReference>
<evidence type="ECO:0000256" key="4">
    <source>
        <dbReference type="ARBA" id="ARBA00022737"/>
    </source>
</evidence>
<dbReference type="Proteomes" id="UP000658131">
    <property type="component" value="Unassembled WGS sequence"/>
</dbReference>
<dbReference type="InterPro" id="IPR017896">
    <property type="entry name" value="4Fe4S_Fe-S-bd"/>
</dbReference>
<dbReference type="PANTHER" id="PTHR43034">
    <property type="entry name" value="ION-TRANSLOCATING OXIDOREDUCTASE COMPLEX SUBUNIT C"/>
    <property type="match status" value="1"/>
</dbReference>
<evidence type="ECO:0000256" key="8">
    <source>
        <dbReference type="HAMAP-Rule" id="MF_00461"/>
    </source>
</evidence>
<comment type="similarity">
    <text evidence="8">Belongs to the 4Fe4S bacterial-type ferredoxin family. RnfC subfamily.</text>
</comment>
<comment type="function">
    <text evidence="8">Part of a membrane-bound complex that couples electron transfer with translocation of ions across the membrane.</text>
</comment>
<proteinExistence type="inferred from homology"/>
<dbReference type="Pfam" id="PF12838">
    <property type="entry name" value="Fer4_7"/>
    <property type="match status" value="1"/>
</dbReference>
<dbReference type="InterPro" id="IPR037225">
    <property type="entry name" value="Nuo51_FMN-bd_sf"/>
</dbReference>
<dbReference type="NCBIfam" id="NF003454">
    <property type="entry name" value="PRK05035.1"/>
    <property type="match status" value="1"/>
</dbReference>
<accession>A0ABR7NKW5</accession>
<sequence length="436" mass="46028">MSIKRLSGAHVPHYKNTASCAPVRMPAPAKVTIPMGMHIGAPCTPVVKVGDLVKVGQVIGEAAGFVSVPVHASVSGKVTALTEIQVANGSFAKAVVIESDGEQAVSETVVPPVVETYEQFTAALRASGLVGLGGAGFPTTVKFSVKDPSKVEYLLINGAECEPYITSDTRTMVDDADHIVKGAMTIRKFLGVKNIAIVIEDNKPEAVEIFRKKTADIEGFTVEAMPSLYPQGGEKVLIHNVTGRDVPEGKLPLDVGCIVINCTSLAFISKYLETGMPLVEKCITVDGSAVANPQNVIAPIGTALSDIFAFCGGYKAEPKKILLGGPMMGIAVPDDSVPLLKNNNAILAFAEKEASLPATTACIKCGRCAAACPAGLMPMQIERAYKLKNVDELNRLKVMLCMECGCCSFVCPAKRELVLVNKLSKGMVRAAMPPKK</sequence>
<evidence type="ECO:0000256" key="6">
    <source>
        <dbReference type="ARBA" id="ARBA00023004"/>
    </source>
</evidence>
<dbReference type="PROSITE" id="PS51379">
    <property type="entry name" value="4FE4S_FER_2"/>
    <property type="match status" value="1"/>
</dbReference>
<dbReference type="InterPro" id="IPR011538">
    <property type="entry name" value="Nuo51_FMN-bd"/>
</dbReference>
<keyword evidence="6 8" id="KW-0408">Iron</keyword>
<comment type="subcellular location">
    <subcellularLocation>
        <location evidence="8">Cell membrane</location>
        <topology evidence="8">Peripheral membrane protein</topology>
    </subcellularLocation>
</comment>
<keyword evidence="8" id="KW-1278">Translocase</keyword>
<gene>
    <name evidence="10" type="primary">rsxC</name>
    <name evidence="8" type="synonym">rnfC</name>
    <name evidence="10" type="ORF">H8717_11620</name>
</gene>
<evidence type="ECO:0000256" key="3">
    <source>
        <dbReference type="ARBA" id="ARBA00022723"/>
    </source>
</evidence>
<dbReference type="EMBL" id="JACRTB010000020">
    <property type="protein sequence ID" value="MBC8577052.1"/>
    <property type="molecule type" value="Genomic_DNA"/>
</dbReference>
<dbReference type="Gene3D" id="3.40.50.11540">
    <property type="entry name" value="NADH-ubiquinone oxidoreductase 51kDa subunit"/>
    <property type="match status" value="1"/>
</dbReference>
<dbReference type="PROSITE" id="PS00198">
    <property type="entry name" value="4FE4S_FER_1"/>
    <property type="match status" value="1"/>
</dbReference>
<dbReference type="InterPro" id="IPR026902">
    <property type="entry name" value="RnfC_N"/>
</dbReference>
<dbReference type="RefSeq" id="WP_262400523.1">
    <property type="nucleotide sequence ID" value="NZ_JACRTB010000020.1"/>
</dbReference>
<feature type="binding site" evidence="8">
    <location>
        <position position="368"/>
    </location>
    <ligand>
        <name>[4Fe-4S] cluster</name>
        <dbReference type="ChEBI" id="CHEBI:49883"/>
        <label>1</label>
    </ligand>
</feature>
<dbReference type="InterPro" id="IPR019554">
    <property type="entry name" value="Soluble_ligand-bd"/>
</dbReference>